<comment type="similarity">
    <text evidence="2 10">Belongs to the GPI inositol-deacylase family.</text>
</comment>
<evidence type="ECO:0000256" key="1">
    <source>
        <dbReference type="ARBA" id="ARBA00004477"/>
    </source>
</evidence>
<dbReference type="EMBL" id="HACM01009654">
    <property type="protein sequence ID" value="CRZ10096.1"/>
    <property type="molecule type" value="Transcribed_RNA"/>
</dbReference>
<evidence type="ECO:0000256" key="8">
    <source>
        <dbReference type="ARBA" id="ARBA00022989"/>
    </source>
</evidence>
<evidence type="ECO:0000256" key="6">
    <source>
        <dbReference type="ARBA" id="ARBA00022824"/>
    </source>
</evidence>
<evidence type="ECO:0000256" key="10">
    <source>
        <dbReference type="RuleBase" id="RU365011"/>
    </source>
</evidence>
<feature type="non-terminal residue" evidence="12">
    <location>
        <position position="1"/>
    </location>
</feature>
<dbReference type="PANTHER" id="PTHR15495:SF7">
    <property type="entry name" value="GPI INOSITOL-DEACYLASE"/>
    <property type="match status" value="1"/>
</dbReference>
<keyword evidence="6 10" id="KW-0256">Endoplasmic reticulum</keyword>
<keyword evidence="4 10" id="KW-0812">Transmembrane</keyword>
<dbReference type="InterPro" id="IPR012908">
    <property type="entry name" value="PGAP1-ab_dom-like"/>
</dbReference>
<proteinExistence type="inferred from homology"/>
<dbReference type="GO" id="GO:0006505">
    <property type="term" value="P:GPI anchor metabolic process"/>
    <property type="evidence" value="ECO:0007669"/>
    <property type="project" value="TreeGrafter"/>
</dbReference>
<keyword evidence="3 10" id="KW-0813">Transport</keyword>
<evidence type="ECO:0000256" key="9">
    <source>
        <dbReference type="ARBA" id="ARBA00023136"/>
    </source>
</evidence>
<comment type="function">
    <text evidence="10">Involved in inositol deacylation of GPI-anchored proteins which plays important roles in the quality control and ER-associated degradation of GPI-anchored proteins.</text>
</comment>
<feature type="transmembrane region" description="Helical" evidence="10">
    <location>
        <begin position="834"/>
        <end position="866"/>
    </location>
</feature>
<accession>A0A0H5R8F7</accession>
<evidence type="ECO:0000313" key="12">
    <source>
        <dbReference type="EMBL" id="CRZ10096.1"/>
    </source>
</evidence>
<keyword evidence="7 10" id="KW-0653">Protein transport</keyword>
<protein>
    <recommendedName>
        <fullName evidence="10">GPI inositol-deacylase</fullName>
        <ecNumber evidence="10">3.1.-.-</ecNumber>
    </recommendedName>
</protein>
<dbReference type="InterPro" id="IPR029058">
    <property type="entry name" value="AB_hydrolase_fold"/>
</dbReference>
<evidence type="ECO:0000256" key="3">
    <source>
        <dbReference type="ARBA" id="ARBA00022448"/>
    </source>
</evidence>
<dbReference type="Gene3D" id="3.40.50.1820">
    <property type="entry name" value="alpha/beta hydrolase"/>
    <property type="match status" value="1"/>
</dbReference>
<feature type="domain" description="GPI inositol-deacylase PGAP1-like alpha/beta" evidence="11">
    <location>
        <begin position="125"/>
        <end position="317"/>
    </location>
</feature>
<feature type="transmembrane region" description="Helical" evidence="10">
    <location>
        <begin position="804"/>
        <end position="822"/>
    </location>
</feature>
<feature type="transmembrane region" description="Helical" evidence="10">
    <location>
        <begin position="672"/>
        <end position="690"/>
    </location>
</feature>
<dbReference type="GO" id="GO:0050185">
    <property type="term" value="F:phosphatidylinositol deacylase activity"/>
    <property type="evidence" value="ECO:0007669"/>
    <property type="project" value="TreeGrafter"/>
</dbReference>
<name>A0A0H5R8F7_9EUKA</name>
<dbReference type="EC" id="3.1.-.-" evidence="10"/>
<keyword evidence="5 10" id="KW-0378">Hydrolase</keyword>
<feature type="transmembrane region" description="Helical" evidence="10">
    <location>
        <begin position="756"/>
        <end position="774"/>
    </location>
</feature>
<dbReference type="GO" id="GO:0005789">
    <property type="term" value="C:endoplasmic reticulum membrane"/>
    <property type="evidence" value="ECO:0007669"/>
    <property type="project" value="UniProtKB-SubCell"/>
</dbReference>
<evidence type="ECO:0000256" key="5">
    <source>
        <dbReference type="ARBA" id="ARBA00022801"/>
    </source>
</evidence>
<evidence type="ECO:0000259" key="11">
    <source>
        <dbReference type="Pfam" id="PF07819"/>
    </source>
</evidence>
<dbReference type="GO" id="GO:0006888">
    <property type="term" value="P:endoplasmic reticulum to Golgi vesicle-mediated transport"/>
    <property type="evidence" value="ECO:0007669"/>
    <property type="project" value="TreeGrafter"/>
</dbReference>
<feature type="transmembrane region" description="Helical" evidence="10">
    <location>
        <begin position="633"/>
        <end position="652"/>
    </location>
</feature>
<comment type="subcellular location">
    <subcellularLocation>
        <location evidence="1">Endoplasmic reticulum membrane</location>
        <topology evidence="1">Multi-pass membrane protein</topology>
    </subcellularLocation>
</comment>
<keyword evidence="8 10" id="KW-1133">Transmembrane helix</keyword>
<sequence length="885" mass="97894">RHSRLTGIIALITSLFKWRDYLNLTGFKESAYSMMILKDRVSTGIAAIFCILFSIVIVGVWIVACFNVYSDRYISSAYPRYCSLAPNFANYHTMFEASQPDYFRLIRIRDCRLASMTPPTPHHIILFVHGHNGGFGQGDVLASESALLYAKSSIWIEVYALDFREGSSAFDTDLALSELHYVRHCIGYLAQLHPSSRVAIIAHSMGGVVARAALSTPFSNDDRISLLITLNSPLRFHPFMSDFRSSILYDAIGRINTTFLSILGGHRDTLIPSSIGTFPVRDNTVSLFSASIPHVWTDMGHDDVMSCSDLWTSVFQSIVRSTQAANSSEGVHLLLGSLLDSDQFEWSNVSSKQRSPISLEPNSTGLFPIQSAGIHLPTAITAIHADQPCHMLRLEQCSTTMLCSALSDNGVKWIDIPLPHLADHEQLKQRDFLPVQHHLPAIQCAVLIEKEVHGPLLIFTNSSDDAHVTLGNSLSFATSFWDSPIRIPAGNLVAALHFPASPTRTWDYALWEGLLPIAATLIVDRVGGGADVDDASLFNESIRIATDSASPIESRWYHNAESSDHWSISVSFHPTASHTMSGYMILSPLYSYEIGLKVDIITSLGTGFRSAGMLSLIGPLMAILFYRLSGLPYPILVSLSVLPLSSWAFFIVNGEFDAKSSSSSFGLILDVFLYWLAQSLLIVVTMFIKLCRLIDFSPNIAMKSGYSSRNLLVIVTTFTALCFVGGPWACVAAVWIRAVIALWRPTHTPQSNIDIVTIYYLVVVLKSTAFLAVIRRILTSHWWWVISVADLGPGIGSMSGRDSFLAAPILAHLLVILYGSIYQHDVSSSPWIRMCMFITCLLTITVGNRVYELVLSCSLVACYFLIDDLSRKAAGWRNHVLLHHK</sequence>
<organism evidence="12">
    <name type="scientific">Spongospora subterranea</name>
    <dbReference type="NCBI Taxonomy" id="70186"/>
    <lineage>
        <taxon>Eukaryota</taxon>
        <taxon>Sar</taxon>
        <taxon>Rhizaria</taxon>
        <taxon>Endomyxa</taxon>
        <taxon>Phytomyxea</taxon>
        <taxon>Plasmodiophorida</taxon>
        <taxon>Plasmodiophoridae</taxon>
        <taxon>Spongospora</taxon>
    </lineage>
</organism>
<evidence type="ECO:0000256" key="7">
    <source>
        <dbReference type="ARBA" id="ARBA00022927"/>
    </source>
</evidence>
<evidence type="ECO:0000256" key="2">
    <source>
        <dbReference type="ARBA" id="ARBA00006931"/>
    </source>
</evidence>
<feature type="transmembrane region" description="Helical" evidence="10">
    <location>
        <begin position="711"/>
        <end position="736"/>
    </location>
</feature>
<reference evidence="12" key="1">
    <citation type="submission" date="2015-04" db="EMBL/GenBank/DDBJ databases">
        <title>The genome sequence of the plant pathogenic Rhizarian Plasmodiophora brassicae reveals insights in its biotrophic life cycle and the origin of chitin synthesis.</title>
        <authorList>
            <person name="Schwelm A."/>
            <person name="Fogelqvist J."/>
            <person name="Knaust A."/>
            <person name="Julke S."/>
            <person name="Lilja T."/>
            <person name="Dhandapani V."/>
            <person name="Bonilla-Rosso G."/>
            <person name="Karlsson M."/>
            <person name="Shevchenko A."/>
            <person name="Choi S.R."/>
            <person name="Kim H.G."/>
            <person name="Park J.Y."/>
            <person name="Lim Y.P."/>
            <person name="Ludwig-Muller J."/>
            <person name="Dixelius C."/>
        </authorList>
    </citation>
    <scope>NUCLEOTIDE SEQUENCE</scope>
    <source>
        <tissue evidence="12">Potato root galls</tissue>
    </source>
</reference>
<dbReference type="PANTHER" id="PTHR15495">
    <property type="entry name" value="NEGATIVE REGULATOR OF VESICLE FORMATION-RELATED"/>
    <property type="match status" value="1"/>
</dbReference>
<evidence type="ECO:0000256" key="4">
    <source>
        <dbReference type="ARBA" id="ARBA00022692"/>
    </source>
</evidence>
<dbReference type="InterPro" id="IPR039529">
    <property type="entry name" value="PGAP1/BST1"/>
</dbReference>
<dbReference type="Pfam" id="PF07819">
    <property type="entry name" value="PGAP1"/>
    <property type="match status" value="1"/>
</dbReference>
<keyword evidence="9 10" id="KW-0472">Membrane</keyword>
<dbReference type="GO" id="GO:0015031">
    <property type="term" value="P:protein transport"/>
    <property type="evidence" value="ECO:0007669"/>
    <property type="project" value="UniProtKB-KW"/>
</dbReference>
<dbReference type="SUPFAM" id="SSF53474">
    <property type="entry name" value="alpha/beta-Hydrolases"/>
    <property type="match status" value="1"/>
</dbReference>
<feature type="transmembrane region" description="Helical" evidence="10">
    <location>
        <begin position="44"/>
        <end position="69"/>
    </location>
</feature>
<dbReference type="AlphaFoldDB" id="A0A0H5R8F7"/>